<organism evidence="1 2">
    <name type="scientific">Aeromonas dhakensis</name>
    <dbReference type="NCBI Taxonomy" id="196024"/>
    <lineage>
        <taxon>Bacteria</taxon>
        <taxon>Pseudomonadati</taxon>
        <taxon>Pseudomonadota</taxon>
        <taxon>Gammaproteobacteria</taxon>
        <taxon>Aeromonadales</taxon>
        <taxon>Aeromonadaceae</taxon>
        <taxon>Aeromonas</taxon>
    </lineage>
</organism>
<dbReference type="AlphaFoldDB" id="K1JPQ3"/>
<sequence>MDKTRASSIRQHIINAQLNKVQLTAPQDKKLSQSDIDD</sequence>
<evidence type="ECO:0000313" key="1">
    <source>
        <dbReference type="EMBL" id="EKB28638.1"/>
    </source>
</evidence>
<keyword evidence="2" id="KW-1185">Reference proteome</keyword>
<reference evidence="1 2" key="1">
    <citation type="submission" date="2012-06" db="EMBL/GenBank/DDBJ databases">
        <title>The Genome Sequence of Aeromonas hydrophila SSU.</title>
        <authorList>
            <consortium name="The Broad Institute Genome Sequencing Platform"/>
            <person name="Earl A."/>
            <person name="Ward D."/>
            <person name="Feldgarden M."/>
            <person name="Gevers D."/>
            <person name="Chopra A."/>
            <person name="Walker B."/>
            <person name="Young S.K."/>
            <person name="Zeng Q."/>
            <person name="Gargeya S."/>
            <person name="Fitzgerald M."/>
            <person name="Haas B."/>
            <person name="Abouelleil A."/>
            <person name="Alvarado L."/>
            <person name="Arachchi H.M."/>
            <person name="Berlin A.M."/>
            <person name="Chapman S.B."/>
            <person name="Goldberg J."/>
            <person name="Griggs A."/>
            <person name="Gujja S."/>
            <person name="Hansen M."/>
            <person name="Howarth C."/>
            <person name="Imamovic A."/>
            <person name="Larimer J."/>
            <person name="McCowan C."/>
            <person name="Montmayeur A."/>
            <person name="Murphy C."/>
            <person name="Neiman D."/>
            <person name="Pearson M."/>
            <person name="Priest M."/>
            <person name="Roberts A."/>
            <person name="Saif S."/>
            <person name="Shea T."/>
            <person name="Sisk P."/>
            <person name="Sykes S."/>
            <person name="Wortman J."/>
            <person name="Nusbaum C."/>
            <person name="Birren B."/>
        </authorList>
    </citation>
    <scope>NUCLEOTIDE SEQUENCE [LARGE SCALE GENOMIC DNA]</scope>
    <source>
        <strain evidence="1 2">SSU</strain>
    </source>
</reference>
<dbReference type="EMBL" id="AGWR01000013">
    <property type="protein sequence ID" value="EKB28638.1"/>
    <property type="molecule type" value="Genomic_DNA"/>
</dbReference>
<dbReference type="Proteomes" id="UP000005149">
    <property type="component" value="Unassembled WGS sequence"/>
</dbReference>
<name>K1JPQ3_9GAMM</name>
<protein>
    <submittedName>
        <fullName evidence="1">Uncharacterized protein</fullName>
    </submittedName>
</protein>
<accession>K1JPQ3</accession>
<dbReference type="PATRIC" id="fig|1073377.4.peg.1195"/>
<evidence type="ECO:0000313" key="2">
    <source>
        <dbReference type="Proteomes" id="UP000005149"/>
    </source>
</evidence>
<comment type="caution">
    <text evidence="1">The sequence shown here is derived from an EMBL/GenBank/DDBJ whole genome shotgun (WGS) entry which is preliminary data.</text>
</comment>
<dbReference type="HOGENOM" id="CLU_3323539_0_0_6"/>
<proteinExistence type="predicted"/>
<gene>
    <name evidence="1" type="ORF">HMPREF1171_01170</name>
</gene>